<proteinExistence type="predicted"/>
<dbReference type="Proteomes" id="UP000588098">
    <property type="component" value="Unassembled WGS sequence"/>
</dbReference>
<feature type="compositionally biased region" description="Polar residues" evidence="1">
    <location>
        <begin position="90"/>
        <end position="104"/>
    </location>
</feature>
<keyword evidence="3" id="KW-1185">Reference proteome</keyword>
<accession>A0A7W9UW55</accession>
<comment type="caution">
    <text evidence="2">The sequence shown here is derived from an EMBL/GenBank/DDBJ whole genome shotgun (WGS) entry which is preliminary data.</text>
</comment>
<dbReference type="AlphaFoldDB" id="A0A7W9UW55"/>
<dbReference type="EMBL" id="JACHJL010000001">
    <property type="protein sequence ID" value="MBB5933540.1"/>
    <property type="molecule type" value="Genomic_DNA"/>
</dbReference>
<reference evidence="2 3" key="1">
    <citation type="submission" date="2020-08" db="EMBL/GenBank/DDBJ databases">
        <title>Genomic Encyclopedia of Type Strains, Phase III (KMG-III): the genomes of soil and plant-associated and newly described type strains.</title>
        <authorList>
            <person name="Whitman W."/>
        </authorList>
    </citation>
    <scope>NUCLEOTIDE SEQUENCE [LARGE SCALE GENOMIC DNA]</scope>
    <source>
        <strain evidence="2 3">CECT 8305</strain>
    </source>
</reference>
<evidence type="ECO:0000313" key="3">
    <source>
        <dbReference type="Proteomes" id="UP000588098"/>
    </source>
</evidence>
<evidence type="ECO:0000313" key="2">
    <source>
        <dbReference type="EMBL" id="MBB5933540.1"/>
    </source>
</evidence>
<sequence>MHNDAPEHGCAPVPGIRPIERWLRKVATRRATGWQVRRGPAQVVAFPARTARARPTNGRQTAVPTTEAAAGAVTAAPGAQCWANPAPAKNTATDTAGGSANTPHPGQRELPGVRVRVGGGGVPLAALRALAYPLGQVGR</sequence>
<protein>
    <submittedName>
        <fullName evidence="2">Uncharacterized protein</fullName>
    </submittedName>
</protein>
<gene>
    <name evidence="2" type="ORF">FHS42_000558</name>
</gene>
<evidence type="ECO:0000256" key="1">
    <source>
        <dbReference type="SAM" id="MobiDB-lite"/>
    </source>
</evidence>
<dbReference type="RefSeq" id="WP_184568824.1">
    <property type="nucleotide sequence ID" value="NZ_JACHJL010000001.1"/>
</dbReference>
<organism evidence="2 3">
    <name type="scientific">Streptomyces zagrosensis</name>
    <dbReference type="NCBI Taxonomy" id="1042984"/>
    <lineage>
        <taxon>Bacteria</taxon>
        <taxon>Bacillati</taxon>
        <taxon>Actinomycetota</taxon>
        <taxon>Actinomycetes</taxon>
        <taxon>Kitasatosporales</taxon>
        <taxon>Streptomycetaceae</taxon>
        <taxon>Streptomyces</taxon>
    </lineage>
</organism>
<feature type="region of interest" description="Disordered" evidence="1">
    <location>
        <begin position="80"/>
        <end position="110"/>
    </location>
</feature>
<name>A0A7W9UW55_9ACTN</name>